<feature type="region of interest" description="Disordered" evidence="1">
    <location>
        <begin position="37"/>
        <end position="79"/>
    </location>
</feature>
<accession>A0AAV2PAD2</accession>
<name>A0AAV2PAD2_9HYME</name>
<protein>
    <submittedName>
        <fullName evidence="2">Uncharacterized protein</fullName>
    </submittedName>
</protein>
<keyword evidence="3" id="KW-1185">Reference proteome</keyword>
<evidence type="ECO:0000313" key="3">
    <source>
        <dbReference type="Proteomes" id="UP001497644"/>
    </source>
</evidence>
<dbReference type="Proteomes" id="UP001497644">
    <property type="component" value="Chromosome 8"/>
</dbReference>
<dbReference type="AlphaFoldDB" id="A0AAV2PAD2"/>
<feature type="compositionally biased region" description="Basic and acidic residues" evidence="1">
    <location>
        <begin position="47"/>
        <end position="66"/>
    </location>
</feature>
<gene>
    <name evidence="2" type="ORF">LPLAT_LOCUS13203</name>
</gene>
<proteinExistence type="predicted"/>
<organism evidence="2 3">
    <name type="scientific">Lasius platythorax</name>
    <dbReference type="NCBI Taxonomy" id="488582"/>
    <lineage>
        <taxon>Eukaryota</taxon>
        <taxon>Metazoa</taxon>
        <taxon>Ecdysozoa</taxon>
        <taxon>Arthropoda</taxon>
        <taxon>Hexapoda</taxon>
        <taxon>Insecta</taxon>
        <taxon>Pterygota</taxon>
        <taxon>Neoptera</taxon>
        <taxon>Endopterygota</taxon>
        <taxon>Hymenoptera</taxon>
        <taxon>Apocrita</taxon>
        <taxon>Aculeata</taxon>
        <taxon>Formicoidea</taxon>
        <taxon>Formicidae</taxon>
        <taxon>Formicinae</taxon>
        <taxon>Lasius</taxon>
        <taxon>Lasius</taxon>
    </lineage>
</organism>
<dbReference type="EMBL" id="OZ034831">
    <property type="protein sequence ID" value="CAL1688065.1"/>
    <property type="molecule type" value="Genomic_DNA"/>
</dbReference>
<evidence type="ECO:0000313" key="2">
    <source>
        <dbReference type="EMBL" id="CAL1688065.1"/>
    </source>
</evidence>
<evidence type="ECO:0000256" key="1">
    <source>
        <dbReference type="SAM" id="MobiDB-lite"/>
    </source>
</evidence>
<sequence>MRGGGHFRRAGSWPLAFRHWPTRLNNRRYVIAVRVCRRPGGKGSKSANEKQRRSKKVARDECREAGGDYGGRSPTYGSQ</sequence>
<reference evidence="2" key="1">
    <citation type="submission" date="2024-04" db="EMBL/GenBank/DDBJ databases">
        <authorList>
            <consortium name="Molecular Ecology Group"/>
        </authorList>
    </citation>
    <scope>NUCLEOTIDE SEQUENCE</scope>
</reference>